<accession>A0A2I1M8N4</accession>
<dbReference type="RefSeq" id="WP_101540503.1">
    <property type="nucleotide sequence ID" value="NZ_CALTZC010000008.1"/>
</dbReference>
<comment type="cofactor">
    <cofactor evidence="8">
        <name>Zn(2+)</name>
        <dbReference type="ChEBI" id="CHEBI:29105"/>
    </cofactor>
    <text evidence="8">Binds 1 zinc ion.</text>
</comment>
<comment type="similarity">
    <text evidence="8">Belongs to the NrdR family.</text>
</comment>
<evidence type="ECO:0000256" key="6">
    <source>
        <dbReference type="ARBA" id="ARBA00023125"/>
    </source>
</evidence>
<dbReference type="EMBL" id="PKGS01000004">
    <property type="protein sequence ID" value="PKZ16480.1"/>
    <property type="molecule type" value="Genomic_DNA"/>
</dbReference>
<evidence type="ECO:0000256" key="8">
    <source>
        <dbReference type="HAMAP-Rule" id="MF_00440"/>
    </source>
</evidence>
<dbReference type="AlphaFoldDB" id="A0A2I1M8N4"/>
<dbReference type="InterPro" id="IPR005144">
    <property type="entry name" value="ATP-cone_dom"/>
</dbReference>
<keyword evidence="1 8" id="KW-0678">Repressor</keyword>
<gene>
    <name evidence="8" type="primary">nrdR</name>
    <name evidence="10" type="ORF">CYJ34_06595</name>
</gene>
<keyword evidence="7 8" id="KW-0804">Transcription</keyword>
<feature type="domain" description="ATP-cone" evidence="9">
    <location>
        <begin position="49"/>
        <end position="139"/>
    </location>
</feature>
<keyword evidence="6 8" id="KW-0238">DNA-binding</keyword>
<dbReference type="PROSITE" id="PS51161">
    <property type="entry name" value="ATP_CONE"/>
    <property type="match status" value="1"/>
</dbReference>
<evidence type="ECO:0000256" key="1">
    <source>
        <dbReference type="ARBA" id="ARBA00022491"/>
    </source>
</evidence>
<keyword evidence="2 8" id="KW-0547">Nucleotide-binding</keyword>
<evidence type="ECO:0000313" key="11">
    <source>
        <dbReference type="Proteomes" id="UP000234335"/>
    </source>
</evidence>
<dbReference type="InterPro" id="IPR003796">
    <property type="entry name" value="RNR_NrdR-like"/>
</dbReference>
<reference evidence="10 11" key="1">
    <citation type="submission" date="2017-12" db="EMBL/GenBank/DDBJ databases">
        <title>Phylogenetic diversity of female urinary microbiome.</title>
        <authorList>
            <person name="Thomas-White K."/>
            <person name="Wolfe A.J."/>
        </authorList>
    </citation>
    <scope>NUCLEOTIDE SEQUENCE [LARGE SCALE GENOMIC DNA]</scope>
    <source>
        <strain evidence="10 11">UMB0119</strain>
    </source>
</reference>
<dbReference type="InterPro" id="IPR055173">
    <property type="entry name" value="NrdR-like_N"/>
</dbReference>
<evidence type="ECO:0000256" key="2">
    <source>
        <dbReference type="ARBA" id="ARBA00022741"/>
    </source>
</evidence>
<comment type="function">
    <text evidence="8">Negatively regulates transcription of bacterial ribonucleotide reductase nrd genes and operons by binding to NrdR-boxes.</text>
</comment>
<keyword evidence="8" id="KW-0863">Zinc-finger</keyword>
<keyword evidence="4 8" id="KW-0067">ATP-binding</keyword>
<evidence type="ECO:0000256" key="5">
    <source>
        <dbReference type="ARBA" id="ARBA00023015"/>
    </source>
</evidence>
<keyword evidence="11" id="KW-1185">Reference proteome</keyword>
<name>A0A2I1M8N4_9FIRM</name>
<feature type="zinc finger region" evidence="8">
    <location>
        <begin position="3"/>
        <end position="34"/>
    </location>
</feature>
<dbReference type="GO" id="GO:0003677">
    <property type="term" value="F:DNA binding"/>
    <property type="evidence" value="ECO:0007669"/>
    <property type="project" value="UniProtKB-KW"/>
</dbReference>
<evidence type="ECO:0000256" key="4">
    <source>
        <dbReference type="ARBA" id="ARBA00022840"/>
    </source>
</evidence>
<keyword evidence="5 8" id="KW-0805">Transcription regulation</keyword>
<evidence type="ECO:0000256" key="7">
    <source>
        <dbReference type="ARBA" id="ARBA00023163"/>
    </source>
</evidence>
<evidence type="ECO:0000313" key="10">
    <source>
        <dbReference type="EMBL" id="PKZ16480.1"/>
    </source>
</evidence>
<dbReference type="Pfam" id="PF22811">
    <property type="entry name" value="Zn_ribbon_NrdR"/>
    <property type="match status" value="1"/>
</dbReference>
<keyword evidence="3 8" id="KW-0862">Zinc</keyword>
<keyword evidence="8" id="KW-0479">Metal-binding</keyword>
<dbReference type="NCBIfam" id="TIGR00244">
    <property type="entry name" value="transcriptional regulator NrdR"/>
    <property type="match status" value="1"/>
</dbReference>
<evidence type="ECO:0000259" key="9">
    <source>
        <dbReference type="PROSITE" id="PS51161"/>
    </source>
</evidence>
<sequence>MKCPYCHSTNTKVLDSRTTEDDTAIRRRRLCEDCGKRFSTYERYENITLMVIKKDETREAYDPSKIINGIVKSCQKRPVSLDEIEQVAKNVEIKINHTGKKEVTSTYIGELVMDELKDLDPVAYVRFASVYREFKDVDSFYNEIVNLRDKKDASEEQ</sequence>
<evidence type="ECO:0000256" key="3">
    <source>
        <dbReference type="ARBA" id="ARBA00022833"/>
    </source>
</evidence>
<dbReference type="Proteomes" id="UP000234335">
    <property type="component" value="Unassembled WGS sequence"/>
</dbReference>
<comment type="caution">
    <text evidence="10">The sequence shown here is derived from an EMBL/GenBank/DDBJ whole genome shotgun (WGS) entry which is preliminary data.</text>
</comment>
<protein>
    <recommendedName>
        <fullName evidence="8">Transcriptional repressor NrdR</fullName>
    </recommendedName>
</protein>
<dbReference type="GO" id="GO:0008270">
    <property type="term" value="F:zinc ion binding"/>
    <property type="evidence" value="ECO:0007669"/>
    <property type="project" value="UniProtKB-UniRule"/>
</dbReference>
<dbReference type="Pfam" id="PF03477">
    <property type="entry name" value="ATP-cone"/>
    <property type="match status" value="1"/>
</dbReference>
<dbReference type="HAMAP" id="MF_00440">
    <property type="entry name" value="NrdR"/>
    <property type="match status" value="1"/>
</dbReference>
<proteinExistence type="inferred from homology"/>
<dbReference type="GO" id="GO:0005524">
    <property type="term" value="F:ATP binding"/>
    <property type="evidence" value="ECO:0007669"/>
    <property type="project" value="UniProtKB-UniRule"/>
</dbReference>
<dbReference type="PANTHER" id="PTHR30455">
    <property type="entry name" value="TRANSCRIPTIONAL REPRESSOR NRDR"/>
    <property type="match status" value="1"/>
</dbReference>
<dbReference type="PANTHER" id="PTHR30455:SF2">
    <property type="entry name" value="TRANSCRIPTIONAL REPRESSOR NRDR"/>
    <property type="match status" value="1"/>
</dbReference>
<organism evidence="10 11">
    <name type="scientific">Anaerococcus octavius</name>
    <dbReference type="NCBI Taxonomy" id="54007"/>
    <lineage>
        <taxon>Bacteria</taxon>
        <taxon>Bacillati</taxon>
        <taxon>Bacillota</taxon>
        <taxon>Tissierellia</taxon>
        <taxon>Tissierellales</taxon>
        <taxon>Peptoniphilaceae</taxon>
        <taxon>Anaerococcus</taxon>
    </lineage>
</organism>
<dbReference type="GO" id="GO:0045892">
    <property type="term" value="P:negative regulation of DNA-templated transcription"/>
    <property type="evidence" value="ECO:0007669"/>
    <property type="project" value="UniProtKB-UniRule"/>
</dbReference>